<sequence length="102" mass="11309">MFLSLCLEKYSNPAAPRPAPASSNRVRHEHEFNDLCIVPCPASSVYLVDPPGTAPCHRICISPLGRANRSRAVSDRSKATNFLVLCPCQKSWVHRNFLEASM</sequence>
<gene>
    <name evidence="1" type="ORF">NC653_036288</name>
</gene>
<organism evidence="1 2">
    <name type="scientific">Populus alba x Populus x berolinensis</name>
    <dbReference type="NCBI Taxonomy" id="444605"/>
    <lineage>
        <taxon>Eukaryota</taxon>
        <taxon>Viridiplantae</taxon>
        <taxon>Streptophyta</taxon>
        <taxon>Embryophyta</taxon>
        <taxon>Tracheophyta</taxon>
        <taxon>Spermatophyta</taxon>
        <taxon>Magnoliopsida</taxon>
        <taxon>eudicotyledons</taxon>
        <taxon>Gunneridae</taxon>
        <taxon>Pentapetalae</taxon>
        <taxon>rosids</taxon>
        <taxon>fabids</taxon>
        <taxon>Malpighiales</taxon>
        <taxon>Salicaceae</taxon>
        <taxon>Saliceae</taxon>
        <taxon>Populus</taxon>
    </lineage>
</organism>
<name>A0AAD6LJG6_9ROSI</name>
<accession>A0AAD6LJG6</accession>
<dbReference type="EMBL" id="JAQIZT010000016">
    <property type="protein sequence ID" value="KAJ6968293.1"/>
    <property type="molecule type" value="Genomic_DNA"/>
</dbReference>
<keyword evidence="2" id="KW-1185">Reference proteome</keyword>
<protein>
    <submittedName>
        <fullName evidence="1">Uncharacterized protein</fullName>
    </submittedName>
</protein>
<evidence type="ECO:0000313" key="1">
    <source>
        <dbReference type="EMBL" id="KAJ6968293.1"/>
    </source>
</evidence>
<reference evidence="1 2" key="1">
    <citation type="journal article" date="2023" name="Mol. Ecol. Resour.">
        <title>Chromosome-level genome assembly of a triploid poplar Populus alba 'Berolinensis'.</title>
        <authorList>
            <person name="Chen S."/>
            <person name="Yu Y."/>
            <person name="Wang X."/>
            <person name="Wang S."/>
            <person name="Zhang T."/>
            <person name="Zhou Y."/>
            <person name="He R."/>
            <person name="Meng N."/>
            <person name="Wang Y."/>
            <person name="Liu W."/>
            <person name="Liu Z."/>
            <person name="Liu J."/>
            <person name="Guo Q."/>
            <person name="Huang H."/>
            <person name="Sederoff R.R."/>
            <person name="Wang G."/>
            <person name="Qu G."/>
            <person name="Chen S."/>
        </authorList>
    </citation>
    <scope>NUCLEOTIDE SEQUENCE [LARGE SCALE GENOMIC DNA]</scope>
    <source>
        <strain evidence="1">SC-2020</strain>
    </source>
</reference>
<dbReference type="Proteomes" id="UP001164929">
    <property type="component" value="Chromosome 16"/>
</dbReference>
<proteinExistence type="predicted"/>
<dbReference type="AlphaFoldDB" id="A0AAD6LJG6"/>
<comment type="caution">
    <text evidence="1">The sequence shown here is derived from an EMBL/GenBank/DDBJ whole genome shotgun (WGS) entry which is preliminary data.</text>
</comment>
<evidence type="ECO:0000313" key="2">
    <source>
        <dbReference type="Proteomes" id="UP001164929"/>
    </source>
</evidence>